<name>A0A0S3UGH6_PREIN</name>
<dbReference type="Proteomes" id="UP000217431">
    <property type="component" value="Chromosome I"/>
</dbReference>
<evidence type="ECO:0000313" key="1">
    <source>
        <dbReference type="EMBL" id="BAU16591.1"/>
    </source>
</evidence>
<reference evidence="1 2" key="1">
    <citation type="journal article" date="2016" name="DNA Res.">
        <title>The complete genome sequencing of Prevotella intermedia strain OMA14 and a subsequent fine-scale, intra-species genomic comparison reveal an unusual amplification of conjugative and mobile transposons and identify a novel Prevotella-lineage-specific repeat.</title>
        <authorList>
            <person name="Naito M."/>
            <person name="Ogura Y."/>
            <person name="Itoh T."/>
            <person name="Shoji M."/>
            <person name="Okamoto M."/>
            <person name="Hayashi T."/>
            <person name="Nakayama K."/>
        </authorList>
    </citation>
    <scope>NUCLEOTIDE SEQUENCE [LARGE SCALE GENOMIC DNA]</scope>
    <source>
        <strain evidence="1 2">OMA14</strain>
    </source>
</reference>
<accession>A0A0S3UGH6</accession>
<dbReference type="AlphaFoldDB" id="A0A0S3UGH6"/>
<proteinExistence type="predicted"/>
<organism evidence="1 2">
    <name type="scientific">Prevotella intermedia</name>
    <dbReference type="NCBI Taxonomy" id="28131"/>
    <lineage>
        <taxon>Bacteria</taxon>
        <taxon>Pseudomonadati</taxon>
        <taxon>Bacteroidota</taxon>
        <taxon>Bacteroidia</taxon>
        <taxon>Bacteroidales</taxon>
        <taxon>Prevotellaceae</taxon>
        <taxon>Prevotella</taxon>
    </lineage>
</organism>
<dbReference type="EMBL" id="AP014597">
    <property type="protein sequence ID" value="BAU16591.1"/>
    <property type="molecule type" value="Genomic_DNA"/>
</dbReference>
<gene>
    <name evidence="1" type="ORF">PIOMA14_I_0082</name>
</gene>
<sequence>MTIIFCYIFSFYEHLWIIVSMDKLYLLVGDLSESIDNLENVTNRYDGFYLLLVQKIGN</sequence>
<evidence type="ECO:0000313" key="2">
    <source>
        <dbReference type="Proteomes" id="UP000217431"/>
    </source>
</evidence>
<protein>
    <submittedName>
        <fullName evidence="1">Uncharacterized protein</fullName>
    </submittedName>
</protein>